<reference evidence="1" key="1">
    <citation type="submission" date="2021-01" db="EMBL/GenBank/DDBJ databases">
        <authorList>
            <consortium name="Genoscope - CEA"/>
            <person name="William W."/>
        </authorList>
    </citation>
    <scope>NUCLEOTIDE SEQUENCE</scope>
</reference>
<organism evidence="1 2">
    <name type="scientific">Paramecium primaurelia</name>
    <dbReference type="NCBI Taxonomy" id="5886"/>
    <lineage>
        <taxon>Eukaryota</taxon>
        <taxon>Sar</taxon>
        <taxon>Alveolata</taxon>
        <taxon>Ciliophora</taxon>
        <taxon>Intramacronucleata</taxon>
        <taxon>Oligohymenophorea</taxon>
        <taxon>Peniculida</taxon>
        <taxon>Parameciidae</taxon>
        <taxon>Paramecium</taxon>
    </lineage>
</organism>
<keyword evidence="2" id="KW-1185">Reference proteome</keyword>
<gene>
    <name evidence="1" type="ORF">PPRIM_AZ9-3.1.T0490164</name>
</gene>
<proteinExistence type="predicted"/>
<evidence type="ECO:0000313" key="1">
    <source>
        <dbReference type="EMBL" id="CAD8072509.1"/>
    </source>
</evidence>
<sequence>MDLYTIPCKKLNKTSKNWNQTQYDFQILGKASPINKKQTEQAFYSTRYQTQNERKSKEQGIICDIFENSHINRTFNCQSQNNNIDNPHSRLFTPETRVLKKRKNGKVVFQPIPRFSSPQRTYESPAVLNITSYMHRKPPKVRRVINLNMLKDGNEKKPFFSDKGQNLYEFVYNYYQ</sequence>
<dbReference type="OMA" id="NITSYMH"/>
<dbReference type="EMBL" id="CAJJDM010000049">
    <property type="protein sequence ID" value="CAD8072509.1"/>
    <property type="molecule type" value="Genomic_DNA"/>
</dbReference>
<dbReference type="AlphaFoldDB" id="A0A8S1LZ71"/>
<name>A0A8S1LZ71_PARPR</name>
<accession>A0A8S1LZ71</accession>
<evidence type="ECO:0000313" key="2">
    <source>
        <dbReference type="Proteomes" id="UP000688137"/>
    </source>
</evidence>
<dbReference type="Proteomes" id="UP000688137">
    <property type="component" value="Unassembled WGS sequence"/>
</dbReference>
<protein>
    <submittedName>
        <fullName evidence="1">Uncharacterized protein</fullName>
    </submittedName>
</protein>
<comment type="caution">
    <text evidence="1">The sequence shown here is derived from an EMBL/GenBank/DDBJ whole genome shotgun (WGS) entry which is preliminary data.</text>
</comment>